<dbReference type="Proteomes" id="UP000184395">
    <property type="component" value="Unassembled WGS sequence"/>
</dbReference>
<protein>
    <submittedName>
        <fullName evidence="1">Uncharacterized protein</fullName>
    </submittedName>
</protein>
<reference evidence="1 2" key="1">
    <citation type="submission" date="2016-11" db="EMBL/GenBank/DDBJ databases">
        <authorList>
            <person name="Jaros S."/>
            <person name="Januszkiewicz K."/>
            <person name="Wedrychowicz H."/>
        </authorList>
    </citation>
    <scope>NUCLEOTIDE SEQUENCE [LARGE SCALE GENOMIC DNA]</scope>
    <source>
        <strain evidence="1 2">LMG 20594</strain>
    </source>
</reference>
<evidence type="ECO:0000313" key="2">
    <source>
        <dbReference type="Proteomes" id="UP000184395"/>
    </source>
</evidence>
<accession>A0A1M6RVD6</accession>
<dbReference type="EMBL" id="FRAB01000020">
    <property type="protein sequence ID" value="SHK36492.1"/>
    <property type="molecule type" value="Genomic_DNA"/>
</dbReference>
<gene>
    <name evidence="1" type="ORF">SAMN05192548_102014</name>
</gene>
<evidence type="ECO:0000313" key="1">
    <source>
        <dbReference type="EMBL" id="SHK36492.1"/>
    </source>
</evidence>
<dbReference type="AlphaFoldDB" id="A0A1M6RVD6"/>
<dbReference type="OrthoDB" id="9029349at2"/>
<dbReference type="RefSeq" id="WP_073430132.1">
    <property type="nucleotide sequence ID" value="NZ_CADFGY010000014.1"/>
</dbReference>
<dbReference type="STRING" id="169427.SAMN05192548_102014"/>
<proteinExistence type="predicted"/>
<name>A0A1M6RVD6_9BURK</name>
<organism evidence="1 2">
    <name type="scientific">Paraburkholderia terricola</name>
    <dbReference type="NCBI Taxonomy" id="169427"/>
    <lineage>
        <taxon>Bacteria</taxon>
        <taxon>Pseudomonadati</taxon>
        <taxon>Pseudomonadota</taxon>
        <taxon>Betaproteobacteria</taxon>
        <taxon>Burkholderiales</taxon>
        <taxon>Burkholderiaceae</taxon>
        <taxon>Paraburkholderia</taxon>
    </lineage>
</organism>
<sequence length="128" mass="14608">MNELDIAQYAARAANWESRRYFVRELEVVHVRPRHVADAPWRLFAPLQSDSDAAELAAAARIDVSHHDEYVAAIAGVGSMRIFTHDDIDVDRLSDWDCAERCRAMRRAISECAAFIGRDLGPLWWRKA</sequence>